<reference evidence="2 3" key="1">
    <citation type="submission" date="2018-07" db="EMBL/GenBank/DDBJ databases">
        <title>A high quality draft genome assembly of the barn swallow (H. rustica rustica).</title>
        <authorList>
            <person name="Formenti G."/>
            <person name="Chiara M."/>
            <person name="Poveda L."/>
            <person name="Francoijs K.-J."/>
            <person name="Bonisoli-Alquati A."/>
            <person name="Canova L."/>
            <person name="Gianfranceschi L."/>
            <person name="Horner D.S."/>
            <person name="Saino N."/>
        </authorList>
    </citation>
    <scope>NUCLEOTIDE SEQUENCE [LARGE SCALE GENOMIC DNA]</scope>
    <source>
        <strain evidence="2">Chelidonia</strain>
        <tissue evidence="2">Blood</tissue>
    </source>
</reference>
<gene>
    <name evidence="2" type="ORF">DUI87_05709</name>
</gene>
<sequence length="99" mass="10835">MTNHCLVNQTMAFSAMSRLSLNPSKDSDSTTFLGNPFQYLTTLSMKNFLLMSKLEANPLVSYLGEEADPTLPFSLQVAAESTDEDQEHGEVHSACMAGE</sequence>
<accession>A0A3M0KV01</accession>
<keyword evidence="3" id="KW-1185">Reference proteome</keyword>
<evidence type="ECO:0000313" key="2">
    <source>
        <dbReference type="EMBL" id="RMC17132.1"/>
    </source>
</evidence>
<proteinExistence type="predicted"/>
<dbReference type="AlphaFoldDB" id="A0A3M0KV01"/>
<dbReference type="EMBL" id="QRBI01000099">
    <property type="protein sequence ID" value="RMC17132.1"/>
    <property type="molecule type" value="Genomic_DNA"/>
</dbReference>
<evidence type="ECO:0000313" key="3">
    <source>
        <dbReference type="Proteomes" id="UP000269221"/>
    </source>
</evidence>
<dbReference type="Proteomes" id="UP000269221">
    <property type="component" value="Unassembled WGS sequence"/>
</dbReference>
<protein>
    <submittedName>
        <fullName evidence="2">Uncharacterized protein</fullName>
    </submittedName>
</protein>
<feature type="region of interest" description="Disordered" evidence="1">
    <location>
        <begin position="80"/>
        <end position="99"/>
    </location>
</feature>
<organism evidence="2 3">
    <name type="scientific">Hirundo rustica rustica</name>
    <dbReference type="NCBI Taxonomy" id="333673"/>
    <lineage>
        <taxon>Eukaryota</taxon>
        <taxon>Metazoa</taxon>
        <taxon>Chordata</taxon>
        <taxon>Craniata</taxon>
        <taxon>Vertebrata</taxon>
        <taxon>Euteleostomi</taxon>
        <taxon>Archelosauria</taxon>
        <taxon>Archosauria</taxon>
        <taxon>Dinosauria</taxon>
        <taxon>Saurischia</taxon>
        <taxon>Theropoda</taxon>
        <taxon>Coelurosauria</taxon>
        <taxon>Aves</taxon>
        <taxon>Neognathae</taxon>
        <taxon>Neoaves</taxon>
        <taxon>Telluraves</taxon>
        <taxon>Australaves</taxon>
        <taxon>Passeriformes</taxon>
        <taxon>Sylvioidea</taxon>
        <taxon>Hirundinidae</taxon>
        <taxon>Hirundo</taxon>
    </lineage>
</organism>
<comment type="caution">
    <text evidence="2">The sequence shown here is derived from an EMBL/GenBank/DDBJ whole genome shotgun (WGS) entry which is preliminary data.</text>
</comment>
<evidence type="ECO:0000256" key="1">
    <source>
        <dbReference type="SAM" id="MobiDB-lite"/>
    </source>
</evidence>
<name>A0A3M0KV01_HIRRU</name>